<reference evidence="1 2" key="1">
    <citation type="journal article" date="2019" name="Genome Biol. Evol.">
        <title>Whole-Genome Sequencing of the Giant Devil Catfish, Bagarius yarrelli.</title>
        <authorList>
            <person name="Jiang W."/>
            <person name="Lv Y."/>
            <person name="Cheng L."/>
            <person name="Yang K."/>
            <person name="Chao B."/>
            <person name="Wang X."/>
            <person name="Li Y."/>
            <person name="Pan X."/>
            <person name="You X."/>
            <person name="Zhang Y."/>
            <person name="Yang J."/>
            <person name="Li J."/>
            <person name="Zhang X."/>
            <person name="Liu S."/>
            <person name="Sun C."/>
            <person name="Yang J."/>
            <person name="Shi Q."/>
        </authorList>
    </citation>
    <scope>NUCLEOTIDE SEQUENCE [LARGE SCALE GENOMIC DNA]</scope>
    <source>
        <strain evidence="1">JWS20170419001</strain>
        <tissue evidence="1">Muscle</tissue>
    </source>
</reference>
<protein>
    <submittedName>
        <fullName evidence="1">Uncharacterized protein</fullName>
    </submittedName>
</protein>
<evidence type="ECO:0000313" key="2">
    <source>
        <dbReference type="Proteomes" id="UP000319801"/>
    </source>
</evidence>
<name>A0A556TNV3_BAGYA</name>
<dbReference type="Proteomes" id="UP000319801">
    <property type="component" value="Unassembled WGS sequence"/>
</dbReference>
<keyword evidence="2" id="KW-1185">Reference proteome</keyword>
<organism evidence="1 2">
    <name type="scientific">Bagarius yarrelli</name>
    <name type="common">Goonch</name>
    <name type="synonym">Bagrus yarrelli</name>
    <dbReference type="NCBI Taxonomy" id="175774"/>
    <lineage>
        <taxon>Eukaryota</taxon>
        <taxon>Metazoa</taxon>
        <taxon>Chordata</taxon>
        <taxon>Craniata</taxon>
        <taxon>Vertebrata</taxon>
        <taxon>Euteleostomi</taxon>
        <taxon>Actinopterygii</taxon>
        <taxon>Neopterygii</taxon>
        <taxon>Teleostei</taxon>
        <taxon>Ostariophysi</taxon>
        <taxon>Siluriformes</taxon>
        <taxon>Sisoridae</taxon>
        <taxon>Sisorinae</taxon>
        <taxon>Bagarius</taxon>
    </lineage>
</organism>
<gene>
    <name evidence="1" type="ORF">Baya_2401</name>
</gene>
<dbReference type="AlphaFoldDB" id="A0A556TNV3"/>
<accession>A0A556TNV3</accession>
<evidence type="ECO:0000313" key="1">
    <source>
        <dbReference type="EMBL" id="TSK28214.1"/>
    </source>
</evidence>
<dbReference type="EMBL" id="VCAZ01000008">
    <property type="protein sequence ID" value="TSK28214.1"/>
    <property type="molecule type" value="Genomic_DNA"/>
</dbReference>
<sequence length="101" mass="11373">MDAFIEDNSKKVKRNERREIKDDCVYIPELQEGRHTAGVDALEGDTYCLKGSPCWVVNKSTGVSTSKSKWPQSSRAVHFFRDCSGTATAPKHKAFFIELYG</sequence>
<comment type="caution">
    <text evidence="1">The sequence shown here is derived from an EMBL/GenBank/DDBJ whole genome shotgun (WGS) entry which is preliminary data.</text>
</comment>
<proteinExistence type="predicted"/>